<proteinExistence type="predicted"/>
<dbReference type="PROSITE" id="PS50005">
    <property type="entry name" value="TPR"/>
    <property type="match status" value="1"/>
</dbReference>
<reference evidence="6 7" key="1">
    <citation type="submission" date="2019-02" db="EMBL/GenBank/DDBJ databases">
        <title>Deep-cultivation of Planctomycetes and their phenomic and genomic characterization uncovers novel biology.</title>
        <authorList>
            <person name="Wiegand S."/>
            <person name="Jogler M."/>
            <person name="Boedeker C."/>
            <person name="Pinto D."/>
            <person name="Vollmers J."/>
            <person name="Rivas-Marin E."/>
            <person name="Kohn T."/>
            <person name="Peeters S.H."/>
            <person name="Heuer A."/>
            <person name="Rast P."/>
            <person name="Oberbeckmann S."/>
            <person name="Bunk B."/>
            <person name="Jeske O."/>
            <person name="Meyerdierks A."/>
            <person name="Storesund J.E."/>
            <person name="Kallscheuer N."/>
            <person name="Luecker S."/>
            <person name="Lage O.M."/>
            <person name="Pohl T."/>
            <person name="Merkel B.J."/>
            <person name="Hornburger P."/>
            <person name="Mueller R.-W."/>
            <person name="Bruemmer F."/>
            <person name="Labrenz M."/>
            <person name="Spormann A.M."/>
            <person name="Op Den Camp H."/>
            <person name="Overmann J."/>
            <person name="Amann R."/>
            <person name="Jetten M.S.M."/>
            <person name="Mascher T."/>
            <person name="Medema M.H."/>
            <person name="Devos D.P."/>
            <person name="Kaster A.-K."/>
            <person name="Ovreas L."/>
            <person name="Rohde M."/>
            <person name="Galperin M.Y."/>
            <person name="Jogler C."/>
        </authorList>
    </citation>
    <scope>NUCLEOTIDE SEQUENCE [LARGE SCALE GENOMIC DNA]</scope>
    <source>
        <strain evidence="6 7">Poly59</strain>
    </source>
</reference>
<evidence type="ECO:0000256" key="1">
    <source>
        <dbReference type="ARBA" id="ARBA00022737"/>
    </source>
</evidence>
<dbReference type="OrthoDB" id="226310at2"/>
<dbReference type="PANTHER" id="PTHR40940">
    <property type="entry name" value="PROTEIN BATD-RELATED"/>
    <property type="match status" value="1"/>
</dbReference>
<dbReference type="InterPro" id="IPR013105">
    <property type="entry name" value="TPR_2"/>
</dbReference>
<evidence type="ECO:0000256" key="2">
    <source>
        <dbReference type="ARBA" id="ARBA00022803"/>
    </source>
</evidence>
<feature type="signal peptide" evidence="5">
    <location>
        <begin position="1"/>
        <end position="31"/>
    </location>
</feature>
<dbReference type="PANTHER" id="PTHR40940:SF2">
    <property type="entry name" value="BATD"/>
    <property type="match status" value="1"/>
</dbReference>
<feature type="transmembrane region" description="Helical" evidence="4">
    <location>
        <begin position="827"/>
        <end position="845"/>
    </location>
</feature>
<keyword evidence="7" id="KW-1185">Reference proteome</keyword>
<gene>
    <name evidence="6" type="ORF">Poly59_29000</name>
</gene>
<dbReference type="SUPFAM" id="SSF81901">
    <property type="entry name" value="HCP-like"/>
    <property type="match status" value="1"/>
</dbReference>
<evidence type="ECO:0000313" key="6">
    <source>
        <dbReference type="EMBL" id="TWU51308.1"/>
    </source>
</evidence>
<protein>
    <submittedName>
        <fullName evidence="6">Tetratricopeptide repeat protein</fullName>
    </submittedName>
</protein>
<feature type="transmembrane region" description="Helical" evidence="4">
    <location>
        <begin position="796"/>
        <end position="815"/>
    </location>
</feature>
<evidence type="ECO:0000313" key="7">
    <source>
        <dbReference type="Proteomes" id="UP000317977"/>
    </source>
</evidence>
<dbReference type="Pfam" id="PF07719">
    <property type="entry name" value="TPR_2"/>
    <property type="match status" value="1"/>
</dbReference>
<name>A0A5C6EQU6_9BACT</name>
<dbReference type="RefSeq" id="WP_146534690.1">
    <property type="nucleotide sequence ID" value="NZ_SJPX01000003.1"/>
</dbReference>
<sequence length="917" mass="99168" precursor="true">MNLCRQSHLTLSLLAISSIALFLTGWPAASAADVAIAISSKQAYVGMPVTLQIRVDDASGTVQPEIPDVDGLSIVSVGRPQISSQIVTFNGRQQTNRTSMIYQYEVTAERAGEFVIPPIKITGGGAATITEAVRFTAEKSETGDTMFVEIVGEKDKVFVGQSLNVTLKIWVLPYHDEEKNLTLGESEMWRSISKQTNWGPFEKSLEKLAGNRQRPGGREVIRTDSKGKSRNYFLYEIDATIYPTHAGKISADDVRIVLNYPVSIGRRRDPFASMFEAMDSQFGRSAFQDDFFRGFTSGLAVTSVRPVVAEATAQSIEVVAIPSEGRPDDYVGAVGQYSIDAEASDTNVKVGDPITLTLTINGTGPMDLVRAPPLASQSTLTEKFKVAEDDLAGFVQGQRKLFQTTIRPKSEDVSKIPPIAFTFFDPETGKFVTVASDPISIDVQPGDMLALDSVVANRAATVRSDETKTSSGGLGMAWLASARSYQTVFDGSDVLVNRDRASVFSRGVMVACVLPPVLFLGVCLLVSRNRFWALLPPNRRFERAVAAAGSRVEVKAALSRLIASRLGAVNEQGNDDFIIGLLRRSGQYELAIRAERLFASSESVTGSESEKDLESFKNESRSIASQLKAQTHVRARNLKSTKATASIVIALMVSMACGVHAVAEQSTMTAAQREAMLSNAMEIYRTATQESSADSAADLSKQSFAEAAQMFQAIADSGVVNDRLFFNLGNAAFQSDQPGRAIAAYRKALRIDPESAMYHDQLRFAESEANIKPDGERAKWFNDAVLRLVPPAGMKVAALGIWSMGWAVAAATLLFRGSTGWKRWGRGIAAVLVLASVVAGASYAFRVLPLVSDSTAVIVASEVAIHEGDGQEFAVVEQLEGAEGEVAEVVSRRGGWTQIRRSNGVEGWVANRTIELI</sequence>
<dbReference type="Pfam" id="PF13584">
    <property type="entry name" value="BatD"/>
    <property type="match status" value="2"/>
</dbReference>
<dbReference type="Proteomes" id="UP000317977">
    <property type="component" value="Unassembled WGS sequence"/>
</dbReference>
<dbReference type="InterPro" id="IPR025738">
    <property type="entry name" value="BatD"/>
</dbReference>
<organism evidence="6 7">
    <name type="scientific">Rubripirellula reticaptiva</name>
    <dbReference type="NCBI Taxonomy" id="2528013"/>
    <lineage>
        <taxon>Bacteria</taxon>
        <taxon>Pseudomonadati</taxon>
        <taxon>Planctomycetota</taxon>
        <taxon>Planctomycetia</taxon>
        <taxon>Pirellulales</taxon>
        <taxon>Pirellulaceae</taxon>
        <taxon>Rubripirellula</taxon>
    </lineage>
</organism>
<keyword evidence="2 3" id="KW-0802">TPR repeat</keyword>
<comment type="caution">
    <text evidence="6">The sequence shown here is derived from an EMBL/GenBank/DDBJ whole genome shotgun (WGS) entry which is preliminary data.</text>
</comment>
<dbReference type="InterPro" id="IPR019734">
    <property type="entry name" value="TPR_rpt"/>
</dbReference>
<evidence type="ECO:0000256" key="3">
    <source>
        <dbReference type="PROSITE-ProRule" id="PRU00339"/>
    </source>
</evidence>
<dbReference type="SMART" id="SM00028">
    <property type="entry name" value="TPR"/>
    <property type="match status" value="1"/>
</dbReference>
<dbReference type="Gene3D" id="2.30.30.40">
    <property type="entry name" value="SH3 Domains"/>
    <property type="match status" value="1"/>
</dbReference>
<keyword evidence="4" id="KW-1133">Transmembrane helix</keyword>
<dbReference type="AlphaFoldDB" id="A0A5C6EQU6"/>
<dbReference type="Gene3D" id="1.25.40.10">
    <property type="entry name" value="Tetratricopeptide repeat domain"/>
    <property type="match status" value="1"/>
</dbReference>
<accession>A0A5C6EQU6</accession>
<feature type="repeat" description="TPR" evidence="3">
    <location>
        <begin position="722"/>
        <end position="755"/>
    </location>
</feature>
<keyword evidence="1" id="KW-0677">Repeat</keyword>
<dbReference type="InterPro" id="IPR011990">
    <property type="entry name" value="TPR-like_helical_dom_sf"/>
</dbReference>
<keyword evidence="4" id="KW-0472">Membrane</keyword>
<keyword evidence="4" id="KW-0812">Transmembrane</keyword>
<dbReference type="EMBL" id="SJPX01000003">
    <property type="protein sequence ID" value="TWU51308.1"/>
    <property type="molecule type" value="Genomic_DNA"/>
</dbReference>
<evidence type="ECO:0000256" key="4">
    <source>
        <dbReference type="SAM" id="Phobius"/>
    </source>
</evidence>
<keyword evidence="5" id="KW-0732">Signal</keyword>
<evidence type="ECO:0000256" key="5">
    <source>
        <dbReference type="SAM" id="SignalP"/>
    </source>
</evidence>
<feature type="chain" id="PRO_5023114402" evidence="5">
    <location>
        <begin position="32"/>
        <end position="917"/>
    </location>
</feature>